<dbReference type="Gene3D" id="3.40.390.10">
    <property type="entry name" value="Collagenase (Catalytic Domain)"/>
    <property type="match status" value="1"/>
</dbReference>
<keyword evidence="6" id="KW-0482">Metalloprotease</keyword>
<evidence type="ECO:0000313" key="11">
    <source>
        <dbReference type="WBParaSite" id="ACOC_0000837101-mRNA-1"/>
    </source>
</evidence>
<evidence type="ECO:0000256" key="3">
    <source>
        <dbReference type="ARBA" id="ARBA00022723"/>
    </source>
</evidence>
<dbReference type="Pfam" id="PF01400">
    <property type="entry name" value="Astacin"/>
    <property type="match status" value="1"/>
</dbReference>
<keyword evidence="10" id="KW-1185">Reference proteome</keyword>
<dbReference type="EMBL" id="UYYA01004148">
    <property type="protein sequence ID" value="VDM59957.1"/>
    <property type="molecule type" value="Genomic_DNA"/>
</dbReference>
<dbReference type="OMA" id="IFMINEH"/>
<dbReference type="Proteomes" id="UP000267027">
    <property type="component" value="Unassembled WGS sequence"/>
</dbReference>
<dbReference type="GO" id="GO:0006508">
    <property type="term" value="P:proteolysis"/>
    <property type="evidence" value="ECO:0007669"/>
    <property type="project" value="UniProtKB-KW"/>
</dbReference>
<comment type="caution">
    <text evidence="7">Lacks conserved residue(s) required for the propagation of feature annotation.</text>
</comment>
<dbReference type="SUPFAM" id="SSF49854">
    <property type="entry name" value="Spermadhesin, CUB domain"/>
    <property type="match status" value="1"/>
</dbReference>
<evidence type="ECO:0000256" key="2">
    <source>
        <dbReference type="ARBA" id="ARBA00022670"/>
    </source>
</evidence>
<dbReference type="OrthoDB" id="5858639at2759"/>
<keyword evidence="1" id="KW-0245">EGF-like domain</keyword>
<dbReference type="InterPro" id="IPR024079">
    <property type="entry name" value="MetalloPept_cat_dom_sf"/>
</dbReference>
<dbReference type="InterPro" id="IPR001506">
    <property type="entry name" value="Peptidase_M12A"/>
</dbReference>
<sequence>MEFAKLDRNDADVYGLKYDYGSIMHYGELSCSTNRRPTMIAIDRRYQKTMGSEMISFTDIFMINEHYGCNGETCKHFAPPGCGQYVIAMEKRQTLECRLGFGAGVRDQFGVCNYMIRAPEGRKIEVEVQSVSHGYDYGGCPRGGVEVKAQKNQKLTGYRFCSTKGSEGPIVSKSNPLPVIIFSKVGTIATTVVYRYID</sequence>
<dbReference type="PROSITE" id="PS51864">
    <property type="entry name" value="ASTACIN"/>
    <property type="match status" value="1"/>
</dbReference>
<evidence type="ECO:0000259" key="8">
    <source>
        <dbReference type="PROSITE" id="PS51864"/>
    </source>
</evidence>
<evidence type="ECO:0000313" key="10">
    <source>
        <dbReference type="Proteomes" id="UP000267027"/>
    </source>
</evidence>
<dbReference type="GO" id="GO:0046872">
    <property type="term" value="F:metal ion binding"/>
    <property type="evidence" value="ECO:0007669"/>
    <property type="project" value="UniProtKB-KW"/>
</dbReference>
<dbReference type="PANTHER" id="PTHR10127:SF780">
    <property type="entry name" value="METALLOENDOPEPTIDASE"/>
    <property type="match status" value="1"/>
</dbReference>
<evidence type="ECO:0000256" key="1">
    <source>
        <dbReference type="ARBA" id="ARBA00022536"/>
    </source>
</evidence>
<evidence type="ECO:0000256" key="6">
    <source>
        <dbReference type="ARBA" id="ARBA00023049"/>
    </source>
</evidence>
<dbReference type="Gene3D" id="2.60.120.290">
    <property type="entry name" value="Spermadhesin, CUB domain"/>
    <property type="match status" value="1"/>
</dbReference>
<dbReference type="GO" id="GO:0004222">
    <property type="term" value="F:metalloendopeptidase activity"/>
    <property type="evidence" value="ECO:0007669"/>
    <property type="project" value="InterPro"/>
</dbReference>
<keyword evidence="2" id="KW-0645">Protease</keyword>
<evidence type="ECO:0000256" key="5">
    <source>
        <dbReference type="ARBA" id="ARBA00022833"/>
    </source>
</evidence>
<reference evidence="11" key="1">
    <citation type="submission" date="2017-02" db="UniProtKB">
        <authorList>
            <consortium name="WormBaseParasite"/>
        </authorList>
    </citation>
    <scope>IDENTIFICATION</scope>
</reference>
<feature type="domain" description="Peptidase M12A" evidence="8">
    <location>
        <begin position="1"/>
        <end position="70"/>
    </location>
</feature>
<proteinExistence type="predicted"/>
<evidence type="ECO:0000256" key="4">
    <source>
        <dbReference type="ARBA" id="ARBA00022801"/>
    </source>
</evidence>
<evidence type="ECO:0000313" key="9">
    <source>
        <dbReference type="EMBL" id="VDM59957.1"/>
    </source>
</evidence>
<reference evidence="9 10" key="2">
    <citation type="submission" date="2018-11" db="EMBL/GenBank/DDBJ databases">
        <authorList>
            <consortium name="Pathogen Informatics"/>
        </authorList>
    </citation>
    <scope>NUCLEOTIDE SEQUENCE [LARGE SCALE GENOMIC DNA]</scope>
    <source>
        <strain evidence="9 10">Costa Rica</strain>
    </source>
</reference>
<keyword evidence="5" id="KW-0862">Zinc</keyword>
<dbReference type="WBParaSite" id="ACOC_0000837101-mRNA-1">
    <property type="protein sequence ID" value="ACOC_0000837101-mRNA-1"/>
    <property type="gene ID" value="ACOC_0000837101"/>
</dbReference>
<keyword evidence="3" id="KW-0479">Metal-binding</keyword>
<evidence type="ECO:0000256" key="7">
    <source>
        <dbReference type="PROSITE-ProRule" id="PRU01211"/>
    </source>
</evidence>
<dbReference type="PANTHER" id="PTHR10127">
    <property type="entry name" value="DISCOIDIN, CUB, EGF, LAMININ , AND ZINC METALLOPROTEASE DOMAIN CONTAINING"/>
    <property type="match status" value="1"/>
</dbReference>
<name>A0A0R3PS16_ANGCS</name>
<dbReference type="InterPro" id="IPR035914">
    <property type="entry name" value="Sperma_CUB_dom_sf"/>
</dbReference>
<accession>A0A0R3PS16</accession>
<protein>
    <submittedName>
        <fullName evidence="11">Astacin domain-containing protein</fullName>
    </submittedName>
</protein>
<keyword evidence="4" id="KW-0378">Hydrolase</keyword>
<gene>
    <name evidence="9" type="ORF">ACOC_LOCUS8372</name>
</gene>
<dbReference type="SUPFAM" id="SSF55486">
    <property type="entry name" value="Metalloproteases ('zincins'), catalytic domain"/>
    <property type="match status" value="1"/>
</dbReference>
<organism evidence="11">
    <name type="scientific">Angiostrongylus costaricensis</name>
    <name type="common">Nematode worm</name>
    <dbReference type="NCBI Taxonomy" id="334426"/>
    <lineage>
        <taxon>Eukaryota</taxon>
        <taxon>Metazoa</taxon>
        <taxon>Ecdysozoa</taxon>
        <taxon>Nematoda</taxon>
        <taxon>Chromadorea</taxon>
        <taxon>Rhabditida</taxon>
        <taxon>Rhabditina</taxon>
        <taxon>Rhabditomorpha</taxon>
        <taxon>Strongyloidea</taxon>
        <taxon>Metastrongylidae</taxon>
        <taxon>Angiostrongylus</taxon>
    </lineage>
</organism>
<dbReference type="AlphaFoldDB" id="A0A0R3PS16"/>